<dbReference type="Proteomes" id="UP000220353">
    <property type="component" value="Unassembled WGS sequence"/>
</dbReference>
<accession>A0A2A6LVV2</accession>
<evidence type="ECO:0000313" key="1">
    <source>
        <dbReference type="EMBL" id="PDT46681.1"/>
    </source>
</evidence>
<sequence>MPADYFDYHPYRFQLLTAACDMRIESLRGSDGGLSQTLSGSEQSCTSTEFGAMSRAEFLVRLELATEMRQAWKRWSNAGSEILDFSSDMLELAGSKMVQLPWASPFAALRPVYVHFGSEAALTLADRARLIEGAYLETGADPRDVVIHFVCNDVARSGTVGDALIAQSEIVVVRLNRETDEFVDFDGDPTLATSAPKHAMLARVLFSIAHVLGPTEDHDLAPAQGISRLLLN</sequence>
<name>A0A2A6LVV2_RHIFR</name>
<evidence type="ECO:0000313" key="2">
    <source>
        <dbReference type="Proteomes" id="UP000220353"/>
    </source>
</evidence>
<dbReference type="RefSeq" id="WP_097587184.1">
    <property type="nucleotide sequence ID" value="NZ_NWTC01000012.1"/>
</dbReference>
<organism evidence="1 2">
    <name type="scientific">Rhizobium fredii</name>
    <name type="common">Sinorhizobium fredii</name>
    <dbReference type="NCBI Taxonomy" id="380"/>
    <lineage>
        <taxon>Bacteria</taxon>
        <taxon>Pseudomonadati</taxon>
        <taxon>Pseudomonadota</taxon>
        <taxon>Alphaproteobacteria</taxon>
        <taxon>Hyphomicrobiales</taxon>
        <taxon>Rhizobiaceae</taxon>
        <taxon>Sinorhizobium/Ensifer group</taxon>
        <taxon>Sinorhizobium</taxon>
    </lineage>
</organism>
<protein>
    <submittedName>
        <fullName evidence="1">Uncharacterized protein</fullName>
    </submittedName>
</protein>
<gene>
    <name evidence="1" type="ORF">CO661_17445</name>
</gene>
<proteinExistence type="predicted"/>
<dbReference type="EMBL" id="NWTC01000012">
    <property type="protein sequence ID" value="PDT46681.1"/>
    <property type="molecule type" value="Genomic_DNA"/>
</dbReference>
<dbReference type="AlphaFoldDB" id="A0A2A6LVV2"/>
<reference evidence="1 2" key="1">
    <citation type="submission" date="2017-09" db="EMBL/GenBank/DDBJ databases">
        <title>Comparative genomics of rhizobia isolated from Phaseolus vulgaris in China.</title>
        <authorList>
            <person name="Tong W."/>
        </authorList>
    </citation>
    <scope>NUCLEOTIDE SEQUENCE [LARGE SCALE GENOMIC DNA]</scope>
    <source>
        <strain evidence="1 2">PCH1</strain>
    </source>
</reference>
<comment type="caution">
    <text evidence="1">The sequence shown here is derived from an EMBL/GenBank/DDBJ whole genome shotgun (WGS) entry which is preliminary data.</text>
</comment>